<dbReference type="InterPro" id="IPR006657">
    <property type="entry name" value="MoPterin_dinucl-bd_dom"/>
</dbReference>
<evidence type="ECO:0000256" key="5">
    <source>
        <dbReference type="ARBA" id="ARBA00023002"/>
    </source>
</evidence>
<accession>L0NB60</accession>
<dbReference type="STRING" id="1125847.NT26_0566"/>
<dbReference type="Pfam" id="PF01568">
    <property type="entry name" value="Molydop_binding"/>
    <property type="match status" value="1"/>
</dbReference>
<evidence type="ECO:0000256" key="4">
    <source>
        <dbReference type="ARBA" id="ARBA00022723"/>
    </source>
</evidence>
<dbReference type="SUPFAM" id="SSF50692">
    <property type="entry name" value="ADC-like"/>
    <property type="match status" value="1"/>
</dbReference>
<evidence type="ECO:0000256" key="2">
    <source>
        <dbReference type="ARBA" id="ARBA00010312"/>
    </source>
</evidence>
<dbReference type="Pfam" id="PF00384">
    <property type="entry name" value="Molybdopterin"/>
    <property type="match status" value="1"/>
</dbReference>
<dbReference type="EMBL" id="FO082820">
    <property type="protein sequence ID" value="CCF18290.1"/>
    <property type="molecule type" value="Genomic_DNA"/>
</dbReference>
<evidence type="ECO:0000256" key="3">
    <source>
        <dbReference type="ARBA" id="ARBA00022505"/>
    </source>
</evidence>
<evidence type="ECO:0000259" key="7">
    <source>
        <dbReference type="Pfam" id="PF01568"/>
    </source>
</evidence>
<dbReference type="PANTHER" id="PTHR43742">
    <property type="entry name" value="TRIMETHYLAMINE-N-OXIDE REDUCTASE"/>
    <property type="match status" value="1"/>
</dbReference>
<protein>
    <submittedName>
        <fullName evidence="8">Trimethylamine-N-oxide reductase (Cytochrome c)</fullName>
        <ecNumber evidence="8">1.7.2.3</ecNumber>
    </submittedName>
</protein>
<dbReference type="CDD" id="cd02793">
    <property type="entry name" value="MopB_CT_DMSOR-BSOR-TMAOR"/>
    <property type="match status" value="1"/>
</dbReference>
<reference evidence="8 9" key="1">
    <citation type="journal article" date="2013" name="Genome Biol. Evol.">
        <title>Life in an arsenic-containing gold mine: genome and physiology of the autotrophic arsenite-oxidizing bacterium rhizobium sp. NT-26.</title>
        <authorList>
            <person name="Andres J."/>
            <person name="Arsene-Ploetze F."/>
            <person name="Barbe V."/>
            <person name="Brochier-Armanet C."/>
            <person name="Cleiss-Arnold J."/>
            <person name="Coppee J.Y."/>
            <person name="Dillies M.A."/>
            <person name="Geist"/>
            <person name="L"/>
            <person name="Joublin A."/>
            <person name="Koechler S."/>
            <person name="Lassalle F."/>
            <person name="Marchal M."/>
            <person name="Medigue C."/>
            <person name="Muller D."/>
            <person name="Nesme X."/>
            <person name="Plewniak F."/>
            <person name="Proux C."/>
            <person name="Ramirez-Bahena M.H."/>
            <person name="Schenowitz C."/>
            <person name="Sismeiro O."/>
            <person name="Vallenet D."/>
            <person name="Santini J.M."/>
            <person name="Bertin P.N."/>
        </authorList>
    </citation>
    <scope>NUCLEOTIDE SEQUENCE [LARGE SCALE GENOMIC DNA]</scope>
    <source>
        <strain evidence="8 9">NT-26</strain>
    </source>
</reference>
<comment type="similarity">
    <text evidence="2">Belongs to the prokaryotic molybdopterin-containing oxidoreductase family.</text>
</comment>
<evidence type="ECO:0000313" key="8">
    <source>
        <dbReference type="EMBL" id="CCF18290.1"/>
    </source>
</evidence>
<dbReference type="GO" id="GO:0050626">
    <property type="term" value="F:trimethylamine-N-oxide reductase (cytochrome c) activity"/>
    <property type="evidence" value="ECO:0007669"/>
    <property type="project" value="UniProtKB-EC"/>
</dbReference>
<feature type="domain" description="Molybdopterin oxidoreductase" evidence="6">
    <location>
        <begin position="10"/>
        <end position="402"/>
    </location>
</feature>
<dbReference type="InterPro" id="IPR050612">
    <property type="entry name" value="Prok_Mopterin_Oxidored"/>
</dbReference>
<dbReference type="EC" id="1.7.2.3" evidence="8"/>
<dbReference type="SUPFAM" id="SSF53706">
    <property type="entry name" value="Formate dehydrogenase/DMSO reductase, domains 1-3"/>
    <property type="match status" value="1"/>
</dbReference>
<gene>
    <name evidence="8" type="ORF">NT26_0566</name>
</gene>
<dbReference type="GO" id="GO:0030151">
    <property type="term" value="F:molybdenum ion binding"/>
    <property type="evidence" value="ECO:0007669"/>
    <property type="project" value="TreeGrafter"/>
</dbReference>
<evidence type="ECO:0000313" key="9">
    <source>
        <dbReference type="Proteomes" id="UP000010792"/>
    </source>
</evidence>
<dbReference type="Gene3D" id="3.40.50.740">
    <property type="match status" value="1"/>
</dbReference>
<dbReference type="InterPro" id="IPR006656">
    <property type="entry name" value="Mopterin_OxRdtase"/>
</dbReference>
<keyword evidence="4" id="KW-0479">Metal-binding</keyword>
<dbReference type="Gene3D" id="3.90.55.10">
    <property type="entry name" value="Dimethylsulfoxide Reductase, domain 3"/>
    <property type="match status" value="1"/>
</dbReference>
<dbReference type="Gene3D" id="3.40.228.10">
    <property type="entry name" value="Dimethylsulfoxide Reductase, domain 2"/>
    <property type="match status" value="1"/>
</dbReference>
<keyword evidence="3" id="KW-0500">Molybdenum</keyword>
<dbReference type="AlphaFoldDB" id="L0NB60"/>
<dbReference type="GO" id="GO:0030288">
    <property type="term" value="C:outer membrane-bounded periplasmic space"/>
    <property type="evidence" value="ECO:0007669"/>
    <property type="project" value="TreeGrafter"/>
</dbReference>
<dbReference type="RefSeq" id="WP_244467658.1">
    <property type="nucleotide sequence ID" value="NZ_FO082820.1"/>
</dbReference>
<dbReference type="InterPro" id="IPR009010">
    <property type="entry name" value="Asp_de-COase-like_dom_sf"/>
</dbReference>
<name>L0NB60_9HYPH</name>
<evidence type="ECO:0000256" key="1">
    <source>
        <dbReference type="ARBA" id="ARBA00001942"/>
    </source>
</evidence>
<dbReference type="InterPro" id="IPR041954">
    <property type="entry name" value="CT_DMSOR/BSOR/TMAOR"/>
</dbReference>
<organism evidence="8 9">
    <name type="scientific">Pseudorhizobium banfieldiae</name>
    <dbReference type="NCBI Taxonomy" id="1125847"/>
    <lineage>
        <taxon>Bacteria</taxon>
        <taxon>Pseudomonadati</taxon>
        <taxon>Pseudomonadota</taxon>
        <taxon>Alphaproteobacteria</taxon>
        <taxon>Hyphomicrobiales</taxon>
        <taxon>Rhizobiaceae</taxon>
        <taxon>Rhizobium/Agrobacterium group</taxon>
        <taxon>Pseudorhizobium</taxon>
    </lineage>
</organism>
<evidence type="ECO:0000259" key="6">
    <source>
        <dbReference type="Pfam" id="PF00384"/>
    </source>
</evidence>
<dbReference type="Gene3D" id="2.40.40.20">
    <property type="match status" value="1"/>
</dbReference>
<dbReference type="GO" id="GO:0043546">
    <property type="term" value="F:molybdopterin cofactor binding"/>
    <property type="evidence" value="ECO:0007669"/>
    <property type="project" value="InterPro"/>
</dbReference>
<feature type="domain" description="Molybdopterin dinucleotide-binding" evidence="7">
    <location>
        <begin position="515"/>
        <end position="630"/>
    </location>
</feature>
<sequence length="665" mass="71650">MALRLVREGRHGAEGVFGGSYGWSSAGRFHHAQSQIHRFLNIALGGYVRSVNSYSAGASAVILPWILGPFEAMSRNNVTWSQIEAETDVVLAFGGMALKNSNVASGGVTTHIERGAMARAAARGCRFHLFSPLRDDFPPEAGAIWHPIRPGTDVAVMLGLCNTMLAEGLHDVEFLEQYCTGFDVFSAYLAGGEDGQPKTAEWASGISGVPAQSIVRLAREMTAGRSLVTVAHALQRARFGEQPVWAGAALAAMAGQIGLPGGGYNYALGTMGHTGRRINAVPIPTLLQGRNGVSNFIPVARISDMLLNPGETYHYDGREMTYPDIRLVYWAGGNPFHHQDLNRLRSALARPQTIIVLPATMTLEREDIGAAGTDPRLIAMRRLAPAVGMSRDDYAIFADLSRLMGSEDAFTEGRDAREWLAHLYEPTRMALAERGWDAPDFESFWERGELTLPSAPDDGGMLRAFRQNPQSAHLPTPSGRIEIFSRTIADFGYDDCPGHPVWLAPDEVPNEAAPLVLIANQPSTRLHSQLDFGAYSQSSKVRGREPARLNPQDAAQQGIRDGDIVRIFNGRGACLAGAVLRDGVMAGIVNLSTGAWFDPLDVGDGSLGCGHGNPNILTRDIGTSKLAQGCCGQVTVVEVSRYDGELPPVRAYDPPSTELATVRTA</sequence>
<dbReference type="KEGG" id="rht:NT26_0566"/>
<comment type="cofactor">
    <cofactor evidence="1">
        <name>Mo-bis(molybdopterin guanine dinucleotide)</name>
        <dbReference type="ChEBI" id="CHEBI:60539"/>
    </cofactor>
</comment>
<keyword evidence="5 8" id="KW-0560">Oxidoreductase</keyword>
<proteinExistence type="inferred from homology"/>
<dbReference type="PANTHER" id="PTHR43742:SF10">
    <property type="entry name" value="TRIMETHYLAMINE-N-OXIDE REDUCTASE 2"/>
    <property type="match status" value="1"/>
</dbReference>
<dbReference type="GO" id="GO:0009061">
    <property type="term" value="P:anaerobic respiration"/>
    <property type="evidence" value="ECO:0007669"/>
    <property type="project" value="TreeGrafter"/>
</dbReference>
<dbReference type="GO" id="GO:0009055">
    <property type="term" value="F:electron transfer activity"/>
    <property type="evidence" value="ECO:0007669"/>
    <property type="project" value="TreeGrafter"/>
</dbReference>
<keyword evidence="9" id="KW-1185">Reference proteome</keyword>
<dbReference type="Proteomes" id="UP000010792">
    <property type="component" value="Chromosome"/>
</dbReference>